<evidence type="ECO:0000256" key="1">
    <source>
        <dbReference type="SAM" id="MobiDB-lite"/>
    </source>
</evidence>
<feature type="compositionally biased region" description="Gly residues" evidence="1">
    <location>
        <begin position="36"/>
        <end position="51"/>
    </location>
</feature>
<comment type="caution">
    <text evidence="2">The sequence shown here is derived from an EMBL/GenBank/DDBJ whole genome shotgun (WGS) entry which is preliminary data.</text>
</comment>
<name>A0AAV4QNN2_9ARAC</name>
<reference evidence="2 3" key="1">
    <citation type="submission" date="2021-06" db="EMBL/GenBank/DDBJ databases">
        <title>Caerostris darwini draft genome.</title>
        <authorList>
            <person name="Kono N."/>
            <person name="Arakawa K."/>
        </authorList>
    </citation>
    <scope>NUCLEOTIDE SEQUENCE [LARGE SCALE GENOMIC DNA]</scope>
</reference>
<protein>
    <submittedName>
        <fullName evidence="2">Uncharacterized protein</fullName>
    </submittedName>
</protein>
<evidence type="ECO:0000313" key="3">
    <source>
        <dbReference type="Proteomes" id="UP001054837"/>
    </source>
</evidence>
<sequence>MRGGGGDGGEGDCQKVAATPLTARLSQRSVLIPPGEGAGGGGENMYRGGGVGERGVERRIEGRSSFAANDNRPHPPWRLGSGELASFSAGSVSNGGVVFSRHPSWQTIFLSLVILRQLDRTFFHQNHE</sequence>
<feature type="region of interest" description="Disordered" evidence="1">
    <location>
        <begin position="1"/>
        <end position="51"/>
    </location>
</feature>
<organism evidence="2 3">
    <name type="scientific">Caerostris darwini</name>
    <dbReference type="NCBI Taxonomy" id="1538125"/>
    <lineage>
        <taxon>Eukaryota</taxon>
        <taxon>Metazoa</taxon>
        <taxon>Ecdysozoa</taxon>
        <taxon>Arthropoda</taxon>
        <taxon>Chelicerata</taxon>
        <taxon>Arachnida</taxon>
        <taxon>Araneae</taxon>
        <taxon>Araneomorphae</taxon>
        <taxon>Entelegynae</taxon>
        <taxon>Araneoidea</taxon>
        <taxon>Araneidae</taxon>
        <taxon>Caerostris</taxon>
    </lineage>
</organism>
<dbReference type="EMBL" id="BPLQ01004936">
    <property type="protein sequence ID" value="GIY11648.1"/>
    <property type="molecule type" value="Genomic_DNA"/>
</dbReference>
<dbReference type="AlphaFoldDB" id="A0AAV4QNN2"/>
<gene>
    <name evidence="2" type="ORF">CDAR_53021</name>
</gene>
<accession>A0AAV4QNN2</accession>
<evidence type="ECO:0000313" key="2">
    <source>
        <dbReference type="EMBL" id="GIY11648.1"/>
    </source>
</evidence>
<proteinExistence type="predicted"/>
<keyword evidence="3" id="KW-1185">Reference proteome</keyword>
<dbReference type="Proteomes" id="UP001054837">
    <property type="component" value="Unassembled WGS sequence"/>
</dbReference>